<dbReference type="InterPro" id="IPR029044">
    <property type="entry name" value="Nucleotide-diphossugar_trans"/>
</dbReference>
<evidence type="ECO:0000313" key="1">
    <source>
        <dbReference type="EMBL" id="EBA10275.1"/>
    </source>
</evidence>
<dbReference type="PANTHER" id="PTHR32385">
    <property type="entry name" value="MANNOSYL PHOSPHORYLINOSITOL CERAMIDE SYNTHASE"/>
    <property type="match status" value="1"/>
</dbReference>
<dbReference type="GO" id="GO:0051999">
    <property type="term" value="P:mannosyl-inositol phosphorylceramide biosynthetic process"/>
    <property type="evidence" value="ECO:0007669"/>
    <property type="project" value="TreeGrafter"/>
</dbReference>
<sequence length="295" mass="33720">MVPKRLVFYWAQGEAQAPAIVRRCWDAWASLNPAWEVHLFDSADAQKAFADRGIPHPPATFQGQADIFRMHELEARGGVYVDAATVPMKPLDDWLPDMTDEGFFAFHDPYRRRPVENWFLAATPHHAIMTAWMEETVRYWQSPRRQQVSRRELDPGGKGALAFRLTSLRLALTGGAPAAKQVLEPKKRAWSVAPDAGAERPLHPYFWPHYLFEHMLQTRPDIRAVWSRTAKLGSYKDLMLRHWKRDYKRMSDEDLRTLAAGSRMQKLALNGLPEDRHLDLLFTLATGPGAATGRP</sequence>
<dbReference type="Proteomes" id="UP000005713">
    <property type="component" value="Unassembled WGS sequence"/>
</dbReference>
<dbReference type="EMBL" id="AAYA01000001">
    <property type="protein sequence ID" value="EBA10275.1"/>
    <property type="molecule type" value="Genomic_DNA"/>
</dbReference>
<evidence type="ECO:0000313" key="2">
    <source>
        <dbReference type="Proteomes" id="UP000005713"/>
    </source>
</evidence>
<keyword evidence="2" id="KW-1185">Reference proteome</keyword>
<protein>
    <recommendedName>
        <fullName evidence="3">Capsular polysaccharide synthesis protein</fullName>
    </recommendedName>
</protein>
<accession>A3JXN9</accession>
<gene>
    <name evidence="1" type="ORF">SSE37_19757</name>
</gene>
<dbReference type="GO" id="GO:0000030">
    <property type="term" value="F:mannosyltransferase activity"/>
    <property type="evidence" value="ECO:0007669"/>
    <property type="project" value="TreeGrafter"/>
</dbReference>
<dbReference type="InterPro" id="IPR051706">
    <property type="entry name" value="Glycosyltransferase_domain"/>
</dbReference>
<dbReference type="Pfam" id="PF05704">
    <property type="entry name" value="Caps_synth"/>
    <property type="match status" value="1"/>
</dbReference>
<proteinExistence type="predicted"/>
<dbReference type="InterPro" id="IPR008441">
    <property type="entry name" value="AfumC-like_glycosyl_Trfase"/>
</dbReference>
<comment type="caution">
    <text evidence="1">The sequence shown here is derived from an EMBL/GenBank/DDBJ whole genome shotgun (WGS) entry which is preliminary data.</text>
</comment>
<dbReference type="SUPFAM" id="SSF53448">
    <property type="entry name" value="Nucleotide-diphospho-sugar transferases"/>
    <property type="match status" value="1"/>
</dbReference>
<dbReference type="GO" id="GO:0016020">
    <property type="term" value="C:membrane"/>
    <property type="evidence" value="ECO:0007669"/>
    <property type="project" value="GOC"/>
</dbReference>
<organism evidence="1 2">
    <name type="scientific">Sagittula stellata (strain ATCC 700073 / DSM 11524 / E-37)</name>
    <dbReference type="NCBI Taxonomy" id="388399"/>
    <lineage>
        <taxon>Bacteria</taxon>
        <taxon>Pseudomonadati</taxon>
        <taxon>Pseudomonadota</taxon>
        <taxon>Alphaproteobacteria</taxon>
        <taxon>Rhodobacterales</taxon>
        <taxon>Roseobacteraceae</taxon>
        <taxon>Sagittula</taxon>
    </lineage>
</organism>
<dbReference type="RefSeq" id="WP_005854979.1">
    <property type="nucleotide sequence ID" value="NZ_AAYA01000001.1"/>
</dbReference>
<dbReference type="AlphaFoldDB" id="A3JXN9"/>
<dbReference type="PANTHER" id="PTHR32385:SF15">
    <property type="entry name" value="INOSITOL PHOSPHOCERAMIDE MANNOSYLTRANSFERASE 1"/>
    <property type="match status" value="1"/>
</dbReference>
<name>A3JXN9_SAGS3</name>
<evidence type="ECO:0008006" key="3">
    <source>
        <dbReference type="Google" id="ProtNLM"/>
    </source>
</evidence>
<dbReference type="Gene3D" id="3.90.550.20">
    <property type="match status" value="1"/>
</dbReference>
<reference evidence="1 2" key="1">
    <citation type="submission" date="2006-06" db="EMBL/GenBank/DDBJ databases">
        <authorList>
            <person name="Moran M.A."/>
            <person name="Ferriera S."/>
            <person name="Johnson J."/>
            <person name="Kravitz S."/>
            <person name="Beeson K."/>
            <person name="Sutton G."/>
            <person name="Rogers Y.-H."/>
            <person name="Friedman R."/>
            <person name="Frazier M."/>
            <person name="Venter J.C."/>
        </authorList>
    </citation>
    <scope>NUCLEOTIDE SEQUENCE [LARGE SCALE GENOMIC DNA]</scope>
    <source>
        <strain evidence="1 2">E-37</strain>
    </source>
</reference>
<dbReference type="eggNOG" id="COG3774">
    <property type="taxonomic scope" value="Bacteria"/>
</dbReference>
<dbReference type="OrthoDB" id="9802881at2"/>